<protein>
    <submittedName>
        <fullName evidence="2">Uncharacterized protein</fullName>
    </submittedName>
</protein>
<dbReference type="AlphaFoldDB" id="A0A383DD30"/>
<sequence>YVICFGDIITGNEIIREAMDEREDEPQEFNTNRTNLSMGIRNAISAVFAPFFSYQGIIATGPHIIIIERWRKGKKEMNSIYDGIGSYVSFGFPWFYFVIPLMTFLVSLQGIIFTQFMALTAIGCTQVAMSLVKTSAERGACLFMAVLLISFPLDPGKALLIGTAIVLVMVRTSGNFMKEGNNED</sequence>
<reference evidence="2" key="1">
    <citation type="submission" date="2018-05" db="EMBL/GenBank/DDBJ databases">
        <authorList>
            <person name="Lanie J.A."/>
            <person name="Ng W.-L."/>
            <person name="Kazmierczak K.M."/>
            <person name="Andrzejewski T.M."/>
            <person name="Davidsen T.M."/>
            <person name="Wayne K.J."/>
            <person name="Tettelin H."/>
            <person name="Glass J.I."/>
            <person name="Rusch D."/>
            <person name="Podicherti R."/>
            <person name="Tsui H.-C.T."/>
            <person name="Winkler M.E."/>
        </authorList>
    </citation>
    <scope>NUCLEOTIDE SEQUENCE</scope>
</reference>
<organism evidence="2">
    <name type="scientific">marine metagenome</name>
    <dbReference type="NCBI Taxonomy" id="408172"/>
    <lineage>
        <taxon>unclassified sequences</taxon>
        <taxon>metagenomes</taxon>
        <taxon>ecological metagenomes</taxon>
    </lineage>
</organism>
<keyword evidence="1" id="KW-0812">Transmembrane</keyword>
<gene>
    <name evidence="2" type="ORF">METZ01_LOCUS495135</name>
</gene>
<keyword evidence="1" id="KW-1133">Transmembrane helix</keyword>
<evidence type="ECO:0000256" key="1">
    <source>
        <dbReference type="SAM" id="Phobius"/>
    </source>
</evidence>
<feature type="transmembrane region" description="Helical" evidence="1">
    <location>
        <begin position="43"/>
        <end position="67"/>
    </location>
</feature>
<name>A0A383DD30_9ZZZZ</name>
<feature type="transmembrane region" description="Helical" evidence="1">
    <location>
        <begin position="79"/>
        <end position="99"/>
    </location>
</feature>
<evidence type="ECO:0000313" key="2">
    <source>
        <dbReference type="EMBL" id="SVE42281.1"/>
    </source>
</evidence>
<feature type="non-terminal residue" evidence="2">
    <location>
        <position position="1"/>
    </location>
</feature>
<dbReference type="EMBL" id="UINC01216230">
    <property type="protein sequence ID" value="SVE42281.1"/>
    <property type="molecule type" value="Genomic_DNA"/>
</dbReference>
<proteinExistence type="predicted"/>
<feature type="transmembrane region" description="Helical" evidence="1">
    <location>
        <begin position="105"/>
        <end position="124"/>
    </location>
</feature>
<keyword evidence="1" id="KW-0472">Membrane</keyword>
<accession>A0A383DD30</accession>